<name>A0ABW5YQ48_9SPHI</name>
<evidence type="ECO:0000259" key="1">
    <source>
        <dbReference type="Pfam" id="PF04738"/>
    </source>
</evidence>
<dbReference type="Proteomes" id="UP001597509">
    <property type="component" value="Unassembled WGS sequence"/>
</dbReference>
<keyword evidence="4" id="KW-1185">Reference proteome</keyword>
<feature type="domain" description="Thiopeptide-type bacteriocin biosynthesis" evidence="2">
    <location>
        <begin position="747"/>
        <end position="1013"/>
    </location>
</feature>
<sequence>MKKIPYLFYKQIVMRAPTLSSDYLVSGKLDEIIATRDFDNSLSIVSKDFYNHLKQNKINFSNNFGRESKTLYKYINRLSFKPAPFSVISGLSIGEWGTDTKCTLNGKKKYVVNLDYTYLRRILNFLENDDIIKESVRFYPNNTIYQVGSQFRYIEEVYDGEVKKHKLSGVDASPFLKKILSLSKSGRTLASISEELSDENFSNSEITDFLNELKDSSVLISELKLGVHDNIENQIYELLKKNPQLKNRWWFQDLHKLLSISSKVDDIDQILSIQKFSEDLLKRIGLKLIERNVLKIDTFIDFDEFSISTNIQKELIQVLKLLNKISPHRKNNSLEEFKVRFVEKFQDEFLPLSVALDPQHGVGYFDGQERDQITSELLDGLDFPVVRGPGNFSWDPLQEFIFEKYMKAVKTGANSIEIDDKDIDLLLEDWSDIPETIYFVFRMLNRDGKILVESVGGSSSGNLIARFSNSSNAINKIVNDLNFIEKELLSEKIIAEIDYSPNDKVSNILVKPLMREWQTSILGNVNVAKNKIMLSDIFVGVSESRIILYSKSLKKEIVPRITSAHNYRFDKTPIYRFLGDVQNYNYRKYIGFSWGDFLKGRTYLPRVQYKSFILQAARWNLKREDFLNLIHHGKNALNEFLKAFNIPTRIILLDRGDDELFIDFENDLSFLTFLSEIKTKSNISFTEYLFDSKNSYVTDNNLASYTNQILTFLYKEKPVKNLSIVPFVKKKSSKKFVQKQFSIGSEWLFYKIYCSEGATDEILIRVIFPLAKKLLKTEKIDKWFFIRYADPKTHLRVRFHLKNSDDLTYIVNLLNQKITSYLNSGIVRTIQTDIYEREIQRYKPYAIETVEDFFFNDTKICEKILSRLFKSGNEDERWLISLIVLDQTFEGFELTLKERIEMLRKLYDYFFNEHFADKQLRHQLSSMYREKKQIISFELSQYKQNIGQNVQLKELLKEKLELCKIIKTKILENDEDDLGSIQSSLLHMSMNRIFNVKQRSHEFVCYSLLLNYYVSLNAQIANVE</sequence>
<protein>
    <submittedName>
        <fullName evidence="3">Lantibiotic dehydratase</fullName>
    </submittedName>
</protein>
<dbReference type="InterPro" id="IPR006827">
    <property type="entry name" value="Lant_deHydtase_N"/>
</dbReference>
<evidence type="ECO:0000313" key="4">
    <source>
        <dbReference type="Proteomes" id="UP001597509"/>
    </source>
</evidence>
<dbReference type="NCBIfam" id="TIGR03891">
    <property type="entry name" value="thiopep_ocin"/>
    <property type="match status" value="1"/>
</dbReference>
<dbReference type="EMBL" id="JBHUPE010000001">
    <property type="protein sequence ID" value="MFD2902565.1"/>
    <property type="molecule type" value="Genomic_DNA"/>
</dbReference>
<proteinExistence type="predicted"/>
<dbReference type="RefSeq" id="WP_380917629.1">
    <property type="nucleotide sequence ID" value="NZ_JBHUPE010000001.1"/>
</dbReference>
<dbReference type="Pfam" id="PF14028">
    <property type="entry name" value="Lant_dehydr_C"/>
    <property type="match status" value="1"/>
</dbReference>
<comment type="caution">
    <text evidence="3">The sequence shown here is derived from an EMBL/GenBank/DDBJ whole genome shotgun (WGS) entry which is preliminary data.</text>
</comment>
<reference evidence="4" key="1">
    <citation type="journal article" date="2019" name="Int. J. Syst. Evol. Microbiol.">
        <title>The Global Catalogue of Microorganisms (GCM) 10K type strain sequencing project: providing services to taxonomists for standard genome sequencing and annotation.</title>
        <authorList>
            <consortium name="The Broad Institute Genomics Platform"/>
            <consortium name="The Broad Institute Genome Sequencing Center for Infectious Disease"/>
            <person name="Wu L."/>
            <person name="Ma J."/>
        </authorList>
    </citation>
    <scope>NUCLEOTIDE SEQUENCE [LARGE SCALE GENOMIC DNA]</scope>
    <source>
        <strain evidence="4">KCTC 22209</strain>
    </source>
</reference>
<feature type="domain" description="Lantibiotic dehydratase N-terminal" evidence="1">
    <location>
        <begin position="39"/>
        <end position="668"/>
    </location>
</feature>
<organism evidence="3 4">
    <name type="scientific">Sphingobacterium anhuiense</name>
    <dbReference type="NCBI Taxonomy" id="493780"/>
    <lineage>
        <taxon>Bacteria</taxon>
        <taxon>Pseudomonadati</taxon>
        <taxon>Bacteroidota</taxon>
        <taxon>Sphingobacteriia</taxon>
        <taxon>Sphingobacteriales</taxon>
        <taxon>Sphingobacteriaceae</taxon>
        <taxon>Sphingobacterium</taxon>
    </lineage>
</organism>
<evidence type="ECO:0000313" key="3">
    <source>
        <dbReference type="EMBL" id="MFD2902565.1"/>
    </source>
</evidence>
<evidence type="ECO:0000259" key="2">
    <source>
        <dbReference type="Pfam" id="PF14028"/>
    </source>
</evidence>
<dbReference type="InterPro" id="IPR023809">
    <property type="entry name" value="Thiopep_bacteriocin_synth_dom"/>
</dbReference>
<dbReference type="Pfam" id="PF04738">
    <property type="entry name" value="Lant_dehydr_N"/>
    <property type="match status" value="1"/>
</dbReference>
<accession>A0ABW5YQ48</accession>
<gene>
    <name evidence="3" type="ORF">ACFS6I_01415</name>
</gene>